<dbReference type="Pfam" id="PF01527">
    <property type="entry name" value="HTH_Tnp_1"/>
    <property type="match status" value="1"/>
</dbReference>
<comment type="similarity">
    <text evidence="1">Belongs to the transposase 8 family.</text>
</comment>
<dbReference type="NCBIfam" id="NF047595">
    <property type="entry name" value="IS66_ISRel24_TnpA"/>
    <property type="match status" value="1"/>
</dbReference>
<dbReference type="AlphaFoldDB" id="A0A2U1UX51"/>
<reference evidence="2 4" key="1">
    <citation type="submission" date="2018-04" db="EMBL/GenBank/DDBJ databases">
        <title>Brenneria corticis sp.nov.</title>
        <authorList>
            <person name="Li Y."/>
        </authorList>
    </citation>
    <scope>NUCLEOTIDE SEQUENCE [LARGE SCALE GENOMIC DNA]</scope>
    <source>
        <strain evidence="2 4">LMG 2694</strain>
    </source>
</reference>
<dbReference type="InterPro" id="IPR002514">
    <property type="entry name" value="Transposase_8"/>
</dbReference>
<dbReference type="RefSeq" id="WP_009114119.1">
    <property type="nucleotide sequence ID" value="NZ_CP034036.1"/>
</dbReference>
<protein>
    <recommendedName>
        <fullName evidence="6">Transposase</fullName>
    </recommendedName>
</protein>
<dbReference type="EMBL" id="QDKK01000001">
    <property type="protein sequence ID" value="PWC26237.1"/>
    <property type="molecule type" value="Genomic_DNA"/>
</dbReference>
<accession>A0A2U1UX51</accession>
<gene>
    <name evidence="2" type="ORF">DDT54_00370</name>
    <name evidence="3" type="ORF">EH206_17345</name>
</gene>
<dbReference type="GO" id="GO:0004803">
    <property type="term" value="F:transposase activity"/>
    <property type="evidence" value="ECO:0007669"/>
    <property type="project" value="InterPro"/>
</dbReference>
<sequence length="139" mass="15278">MEKSANWRTQSRPVYSNDFKLHIVELASRPGANIAQIARENGVAYNLIFRWLRLWQKEGPVSRRLPATITPSSSPALLPVEVIPEPALSEETHALPPASAGLASATSCRVEFRHGNMTLDNPSPELLAVLIRELTGRAS</sequence>
<name>A0A2U1UX51_9GAMM</name>
<keyword evidence="5" id="KW-1185">Reference proteome</keyword>
<dbReference type="InterPro" id="IPR009057">
    <property type="entry name" value="Homeodomain-like_sf"/>
</dbReference>
<dbReference type="OrthoDB" id="9774685at2"/>
<evidence type="ECO:0000313" key="2">
    <source>
        <dbReference type="EMBL" id="PWC26237.1"/>
    </source>
</evidence>
<dbReference type="EMBL" id="CP034036">
    <property type="protein sequence ID" value="QCR05790.1"/>
    <property type="molecule type" value="Genomic_DNA"/>
</dbReference>
<organism evidence="2 4">
    <name type="scientific">Brenneria nigrifluens DSM 30175 = ATCC 13028</name>
    <dbReference type="NCBI Taxonomy" id="1121120"/>
    <lineage>
        <taxon>Bacteria</taxon>
        <taxon>Pseudomonadati</taxon>
        <taxon>Pseudomonadota</taxon>
        <taxon>Gammaproteobacteria</taxon>
        <taxon>Enterobacterales</taxon>
        <taxon>Pectobacteriaceae</taxon>
        <taxon>Brenneria</taxon>
    </lineage>
</organism>
<evidence type="ECO:0000313" key="3">
    <source>
        <dbReference type="EMBL" id="QCR05790.1"/>
    </source>
</evidence>
<dbReference type="Proteomes" id="UP000303847">
    <property type="component" value="Chromosome"/>
</dbReference>
<proteinExistence type="inferred from homology"/>
<dbReference type="SUPFAM" id="SSF46689">
    <property type="entry name" value="Homeodomain-like"/>
    <property type="match status" value="1"/>
</dbReference>
<reference evidence="3 5" key="2">
    <citation type="submission" date="2018-11" db="EMBL/GenBank/DDBJ databases">
        <title>Genome sequences of Brenneria nigrifluens and Brenneria rubrifaciens.</title>
        <authorList>
            <person name="Poret-Peterson A.T."/>
            <person name="McClean A.E."/>
            <person name="Kluepfel D.A."/>
        </authorList>
    </citation>
    <scope>NUCLEOTIDE SEQUENCE [LARGE SCALE GENOMIC DNA]</scope>
    <source>
        <strain evidence="3 5">ATCC 13028</strain>
    </source>
</reference>
<evidence type="ECO:0008006" key="6">
    <source>
        <dbReference type="Google" id="ProtNLM"/>
    </source>
</evidence>
<dbReference type="GO" id="GO:0006313">
    <property type="term" value="P:DNA transposition"/>
    <property type="evidence" value="ECO:0007669"/>
    <property type="project" value="InterPro"/>
</dbReference>
<dbReference type="Proteomes" id="UP000295985">
    <property type="component" value="Unassembled WGS sequence"/>
</dbReference>
<evidence type="ECO:0000256" key="1">
    <source>
        <dbReference type="ARBA" id="ARBA00009964"/>
    </source>
</evidence>
<evidence type="ECO:0000313" key="4">
    <source>
        <dbReference type="Proteomes" id="UP000295985"/>
    </source>
</evidence>
<evidence type="ECO:0000313" key="5">
    <source>
        <dbReference type="Proteomes" id="UP000303847"/>
    </source>
</evidence>
<dbReference type="GO" id="GO:0003677">
    <property type="term" value="F:DNA binding"/>
    <property type="evidence" value="ECO:0007669"/>
    <property type="project" value="InterPro"/>
</dbReference>